<evidence type="ECO:0000256" key="1">
    <source>
        <dbReference type="SAM" id="MobiDB-lite"/>
    </source>
</evidence>
<evidence type="ECO:0000313" key="2">
    <source>
        <dbReference type="EMBL" id="MFB9714117.1"/>
    </source>
</evidence>
<organism evidence="2 3">
    <name type="scientific">Arthrobacter methylotrophus</name>
    <dbReference type="NCBI Taxonomy" id="121291"/>
    <lineage>
        <taxon>Bacteria</taxon>
        <taxon>Bacillati</taxon>
        <taxon>Actinomycetota</taxon>
        <taxon>Actinomycetes</taxon>
        <taxon>Micrococcales</taxon>
        <taxon>Micrococcaceae</taxon>
        <taxon>Arthrobacter</taxon>
    </lineage>
</organism>
<sequence length="101" mass="11151">MAHRQKDFQFVHALIDARLIDPALLGERVASIDLDSVESDQSREILDYRQRESISWTLKAAETRAGKSTQPKAGGQGRLPKGVHGTGQFTSTVHGEPDVRL</sequence>
<reference evidence="2 3" key="1">
    <citation type="submission" date="2024-09" db="EMBL/GenBank/DDBJ databases">
        <authorList>
            <person name="Sun Q."/>
            <person name="Mori K."/>
        </authorList>
    </citation>
    <scope>NUCLEOTIDE SEQUENCE [LARGE SCALE GENOMIC DNA]</scope>
    <source>
        <strain evidence="2 3">JCM 13519</strain>
    </source>
</reference>
<comment type="caution">
    <text evidence="2">The sequence shown here is derived from an EMBL/GenBank/DDBJ whole genome shotgun (WGS) entry which is preliminary data.</text>
</comment>
<accession>A0ABV5URM1</accession>
<dbReference type="RefSeq" id="WP_345043409.1">
    <property type="nucleotide sequence ID" value="NZ_BAABED010000001.1"/>
</dbReference>
<evidence type="ECO:0000313" key="3">
    <source>
        <dbReference type="Proteomes" id="UP001589536"/>
    </source>
</evidence>
<name>A0ABV5URM1_9MICC</name>
<proteinExistence type="predicted"/>
<dbReference type="Proteomes" id="UP001589536">
    <property type="component" value="Unassembled WGS sequence"/>
</dbReference>
<dbReference type="EMBL" id="JBHMBH010000019">
    <property type="protein sequence ID" value="MFB9714117.1"/>
    <property type="molecule type" value="Genomic_DNA"/>
</dbReference>
<gene>
    <name evidence="2" type="ORF">ACFFPI_08090</name>
</gene>
<protein>
    <submittedName>
        <fullName evidence="2">Uncharacterized protein</fullName>
    </submittedName>
</protein>
<feature type="region of interest" description="Disordered" evidence="1">
    <location>
        <begin position="62"/>
        <end position="101"/>
    </location>
</feature>
<keyword evidence="3" id="KW-1185">Reference proteome</keyword>